<dbReference type="InterPro" id="IPR036955">
    <property type="entry name" value="AP2/ERF_dom_sf"/>
</dbReference>
<dbReference type="Pfam" id="PF00847">
    <property type="entry name" value="AP2"/>
    <property type="match status" value="2"/>
</dbReference>
<dbReference type="Gramene" id="Kaladp0071s0243.1.v1.1">
    <property type="protein sequence ID" value="Kaladp0071s0243.1.v1.1"/>
    <property type="gene ID" value="Kaladp0071s0243.v1.1"/>
</dbReference>
<evidence type="ECO:0000256" key="5">
    <source>
        <dbReference type="ARBA" id="ARBA00023163"/>
    </source>
</evidence>
<evidence type="ECO:0000256" key="3">
    <source>
        <dbReference type="ARBA" id="ARBA00023125"/>
    </source>
</evidence>
<keyword evidence="3" id="KW-0238">DNA-binding</keyword>
<comment type="similarity">
    <text evidence="7">Belongs to the AP2/ERF transcription factor family. AP2 subfamily.</text>
</comment>
<keyword evidence="10" id="KW-1185">Reference proteome</keyword>
<evidence type="ECO:0000256" key="1">
    <source>
        <dbReference type="ARBA" id="ARBA00004123"/>
    </source>
</evidence>
<evidence type="ECO:0000313" key="9">
    <source>
        <dbReference type="EnsemblPlants" id="Kaladp0071s0243.1.v1.1"/>
    </source>
</evidence>
<dbReference type="PROSITE" id="PS51032">
    <property type="entry name" value="AP2_ERF"/>
    <property type="match status" value="2"/>
</dbReference>
<evidence type="ECO:0000259" key="8">
    <source>
        <dbReference type="PROSITE" id="PS51032"/>
    </source>
</evidence>
<dbReference type="GO" id="GO:0003677">
    <property type="term" value="F:DNA binding"/>
    <property type="evidence" value="ECO:0007669"/>
    <property type="project" value="UniProtKB-KW"/>
</dbReference>
<dbReference type="GO" id="GO:0005634">
    <property type="term" value="C:nucleus"/>
    <property type="evidence" value="ECO:0007669"/>
    <property type="project" value="UniProtKB-SubCell"/>
</dbReference>
<evidence type="ECO:0000313" key="10">
    <source>
        <dbReference type="Proteomes" id="UP000594263"/>
    </source>
</evidence>
<dbReference type="PRINTS" id="PR00367">
    <property type="entry name" value="ETHRSPELEMNT"/>
</dbReference>
<feature type="domain" description="AP2/ERF" evidence="8">
    <location>
        <begin position="282"/>
        <end position="339"/>
    </location>
</feature>
<evidence type="ECO:0000256" key="6">
    <source>
        <dbReference type="ARBA" id="ARBA00023242"/>
    </source>
</evidence>
<sequence length="535" mass="58368">MLLRQRVDQQQSSDSAAERVWSVSGDVELEMMSGGGEGGLVLDLNLSVGVSSESTRSGESLLLMSEKFTGGSGTQMDESGNSNSSVVNAVEADDDSCSTRAVDMFAYFDASKDGDGDVRTDVMTKQLFPMMETGSVDEADGVVEGHGSRNWIDLSGNYGSIPEVQMVRQQAQQQQVAKKSRRGPRSRSSQYRGVTFYRRTGRWESHIWDCGKQVYLGGFDTAHAAARAYDRAAIKFRGPDADINFSFSDYEEDLKQTKNLSKEEFVQILRRRSNGFSRGSSKFRGVTLHKCGRWEARMGQLLGKKYIYLGLFDTEIEAARAYDRAAIRCNGKEALTNFEPSTYEEELISMATGTGCDYELDLSLGISIPSPVRATVQGSGAVPAQSCVGSYDAHSRNRPWVLNSTTPDGLFKGPTVASENLSPNIRGYPLLYNSEDRAPAKTNAVHHTPGFPTSPWQSHGHVTYPPVSLFSSTSAAASSGFQSPVPPALPTNPFSSPNLHFQLMASTGQSASPSNLQCQMKPPRSSFITEDVNNF</sequence>
<feature type="domain" description="AP2/ERF" evidence="8">
    <location>
        <begin position="190"/>
        <end position="246"/>
    </location>
</feature>
<dbReference type="InterPro" id="IPR001471">
    <property type="entry name" value="AP2/ERF_dom"/>
</dbReference>
<dbReference type="GO" id="GO:0003700">
    <property type="term" value="F:DNA-binding transcription factor activity"/>
    <property type="evidence" value="ECO:0007669"/>
    <property type="project" value="InterPro"/>
</dbReference>
<reference evidence="9" key="1">
    <citation type="submission" date="2021-01" db="UniProtKB">
        <authorList>
            <consortium name="EnsemblPlants"/>
        </authorList>
    </citation>
    <scope>IDENTIFICATION</scope>
</reference>
<dbReference type="SUPFAM" id="SSF54171">
    <property type="entry name" value="DNA-binding domain"/>
    <property type="match status" value="2"/>
</dbReference>
<evidence type="ECO:0000256" key="7">
    <source>
        <dbReference type="ARBA" id="ARBA00037973"/>
    </source>
</evidence>
<keyword evidence="2" id="KW-0805">Transcription regulation</keyword>
<dbReference type="CDD" id="cd00018">
    <property type="entry name" value="AP2"/>
    <property type="match status" value="2"/>
</dbReference>
<evidence type="ECO:0000256" key="2">
    <source>
        <dbReference type="ARBA" id="ARBA00023015"/>
    </source>
</evidence>
<keyword evidence="5" id="KW-0804">Transcription</keyword>
<protein>
    <recommendedName>
        <fullName evidence="8">AP2/ERF domain-containing protein</fullName>
    </recommendedName>
</protein>
<dbReference type="EnsemblPlants" id="Kaladp0071s0243.1.v1.1">
    <property type="protein sequence ID" value="Kaladp0071s0243.1.v1.1"/>
    <property type="gene ID" value="Kaladp0071s0243.v1.1"/>
</dbReference>
<name>A0A7N0UK64_KALFE</name>
<comment type="subcellular location">
    <subcellularLocation>
        <location evidence="1">Nucleus</location>
    </subcellularLocation>
</comment>
<dbReference type="PANTHER" id="PTHR32467">
    <property type="entry name" value="AP2-LIKE ETHYLENE-RESPONSIVE TRANSCRIPTION FACTOR"/>
    <property type="match status" value="1"/>
</dbReference>
<dbReference type="Proteomes" id="UP000594263">
    <property type="component" value="Unplaced"/>
</dbReference>
<dbReference type="SMART" id="SM00380">
    <property type="entry name" value="AP2"/>
    <property type="match status" value="2"/>
</dbReference>
<organism evidence="9 10">
    <name type="scientific">Kalanchoe fedtschenkoi</name>
    <name type="common">Lavender scallops</name>
    <name type="synonym">South American air plant</name>
    <dbReference type="NCBI Taxonomy" id="63787"/>
    <lineage>
        <taxon>Eukaryota</taxon>
        <taxon>Viridiplantae</taxon>
        <taxon>Streptophyta</taxon>
        <taxon>Embryophyta</taxon>
        <taxon>Tracheophyta</taxon>
        <taxon>Spermatophyta</taxon>
        <taxon>Magnoliopsida</taxon>
        <taxon>eudicotyledons</taxon>
        <taxon>Gunneridae</taxon>
        <taxon>Pentapetalae</taxon>
        <taxon>Saxifragales</taxon>
        <taxon>Crassulaceae</taxon>
        <taxon>Kalanchoe</taxon>
    </lineage>
</organism>
<dbReference type="FunFam" id="3.30.730.10:FF:000004">
    <property type="entry name" value="AP2-like ethylene-responsive transcription factor"/>
    <property type="match status" value="1"/>
</dbReference>
<keyword evidence="6" id="KW-0539">Nucleus</keyword>
<proteinExistence type="inferred from homology"/>
<keyword evidence="4" id="KW-0010">Activator</keyword>
<dbReference type="AlphaFoldDB" id="A0A7N0UK64"/>
<evidence type="ECO:0000256" key="4">
    <source>
        <dbReference type="ARBA" id="ARBA00023159"/>
    </source>
</evidence>
<dbReference type="InterPro" id="IPR016177">
    <property type="entry name" value="DNA-bd_dom_sf"/>
</dbReference>
<dbReference type="PANTHER" id="PTHR32467:SF213">
    <property type="entry name" value="OS03G0770700 PROTEIN"/>
    <property type="match status" value="1"/>
</dbReference>
<accession>A0A7N0UK64</accession>
<dbReference type="Gene3D" id="3.30.730.10">
    <property type="entry name" value="AP2/ERF domain"/>
    <property type="match status" value="2"/>
</dbReference>